<evidence type="ECO:0000313" key="1">
    <source>
        <dbReference type="EMBL" id="KAJ3556128.1"/>
    </source>
</evidence>
<dbReference type="EMBL" id="JANHOG010000268">
    <property type="protein sequence ID" value="KAJ3556128.1"/>
    <property type="molecule type" value="Genomic_DNA"/>
</dbReference>
<evidence type="ECO:0000313" key="2">
    <source>
        <dbReference type="Proteomes" id="UP001148662"/>
    </source>
</evidence>
<proteinExistence type="predicted"/>
<dbReference type="Proteomes" id="UP001148662">
    <property type="component" value="Unassembled WGS sequence"/>
</dbReference>
<comment type="caution">
    <text evidence="1">The sequence shown here is derived from an EMBL/GenBank/DDBJ whole genome shotgun (WGS) entry which is preliminary data.</text>
</comment>
<name>A0ACC1T9A4_9APHY</name>
<gene>
    <name evidence="1" type="ORF">NM688_g2196</name>
</gene>
<protein>
    <submittedName>
        <fullName evidence="1">Uncharacterized protein</fullName>
    </submittedName>
</protein>
<organism evidence="1 2">
    <name type="scientific">Phlebia brevispora</name>
    <dbReference type="NCBI Taxonomy" id="194682"/>
    <lineage>
        <taxon>Eukaryota</taxon>
        <taxon>Fungi</taxon>
        <taxon>Dikarya</taxon>
        <taxon>Basidiomycota</taxon>
        <taxon>Agaricomycotina</taxon>
        <taxon>Agaricomycetes</taxon>
        <taxon>Polyporales</taxon>
        <taxon>Meruliaceae</taxon>
        <taxon>Phlebia</taxon>
    </lineage>
</organism>
<sequence length="575" mass="64878">MEHYRSQIETSVPSAEELRRLATQWNAALPVSRLPPETLAAIFVEYATATRAEYCKSVTPRKPEQQWTLFSWNTRPYSWIRVTHVCQLWRDIALQYPRLWNWITKAPTPLIQLLLQRSGQIPLFIDTRLSPPSMRIEPCGGWSGPRRIPPTPLPPSPFPDVVYENWHRIQEAKIDVSTTSLEDICAPALRVLEVHKVHPSGLDRNTPLLLPNDLSSLRSLSWYAPCGKWDQICPLFSRQLEVLRVHGGQTASLDSWISAVRSMPRLHTLSLKGAIHDTGYPQPPLHSVVAVRPCLKDLVLSTMDRDNDVQMHPPETSLLASLNLSRHANIQYEIRSNLFDADIHTLLASLPTRINDAEELTLTIPDGPTTFDWAFSSHTAPNDGLTSGDSCPRHPTIVLQAKCSLPSITIARLSSALPWPTVTHMRLRFMKVRGKRSSMVREKGREVCAAAFRTLVNLTVLVVEGQNVVIPFLVALEQLTSERDSDSAADNPLECPLPNLRECTFDGELWRVGLPENEPLSLLVVRLTTTFLARQARGAPLHTLRIKNARCIRVEDVEYIRAQNCTDVVQWDAER</sequence>
<reference evidence="1" key="1">
    <citation type="submission" date="2022-07" db="EMBL/GenBank/DDBJ databases">
        <title>Genome Sequence of Phlebia brevispora.</title>
        <authorList>
            <person name="Buettner E."/>
        </authorList>
    </citation>
    <scope>NUCLEOTIDE SEQUENCE</scope>
    <source>
        <strain evidence="1">MPL23</strain>
    </source>
</reference>
<keyword evidence="2" id="KW-1185">Reference proteome</keyword>
<accession>A0ACC1T9A4</accession>